<dbReference type="EnsemblPlants" id="AVESA.00010b.r2.5CG0909950.1">
    <property type="protein sequence ID" value="AVESA.00010b.r2.5CG0909950.1.CDS.1"/>
    <property type="gene ID" value="AVESA.00010b.r2.5CG0909950"/>
</dbReference>
<keyword evidence="2" id="KW-1185">Reference proteome</keyword>
<proteinExistence type="predicted"/>
<reference evidence="1" key="2">
    <citation type="submission" date="2025-09" db="UniProtKB">
        <authorList>
            <consortium name="EnsemblPlants"/>
        </authorList>
    </citation>
    <scope>IDENTIFICATION</scope>
</reference>
<protein>
    <submittedName>
        <fullName evidence="1">Uncharacterized protein</fullName>
    </submittedName>
</protein>
<evidence type="ECO:0000313" key="2">
    <source>
        <dbReference type="Proteomes" id="UP001732700"/>
    </source>
</evidence>
<sequence>MYVLAMELVRLSDTSAEAYDKLVSLFKNNLVEMAPFENARDGLGLEDRVAEGARKRQDNTTDVFADITLEDGGDVENLAGLSAPAKRMKKGKPNSSRDKAPYEGAGRRLNFAAYARSLGINGRHALIEATWQSNREGRGDAAGVLLVGIEKAHV</sequence>
<evidence type="ECO:0000313" key="1">
    <source>
        <dbReference type="EnsemblPlants" id="AVESA.00010b.r2.5CG0909950.1.CDS.1"/>
    </source>
</evidence>
<dbReference type="Proteomes" id="UP001732700">
    <property type="component" value="Chromosome 5C"/>
</dbReference>
<name>A0ACD5Y531_AVESA</name>
<organism evidence="1 2">
    <name type="scientific">Avena sativa</name>
    <name type="common">Oat</name>
    <dbReference type="NCBI Taxonomy" id="4498"/>
    <lineage>
        <taxon>Eukaryota</taxon>
        <taxon>Viridiplantae</taxon>
        <taxon>Streptophyta</taxon>
        <taxon>Embryophyta</taxon>
        <taxon>Tracheophyta</taxon>
        <taxon>Spermatophyta</taxon>
        <taxon>Magnoliopsida</taxon>
        <taxon>Liliopsida</taxon>
        <taxon>Poales</taxon>
        <taxon>Poaceae</taxon>
        <taxon>BOP clade</taxon>
        <taxon>Pooideae</taxon>
        <taxon>Poodae</taxon>
        <taxon>Poeae</taxon>
        <taxon>Poeae Chloroplast Group 1 (Aveneae type)</taxon>
        <taxon>Aveninae</taxon>
        <taxon>Avena</taxon>
    </lineage>
</organism>
<accession>A0ACD5Y531</accession>
<reference evidence="1" key="1">
    <citation type="submission" date="2021-05" db="EMBL/GenBank/DDBJ databases">
        <authorList>
            <person name="Scholz U."/>
            <person name="Mascher M."/>
            <person name="Fiebig A."/>
        </authorList>
    </citation>
    <scope>NUCLEOTIDE SEQUENCE [LARGE SCALE GENOMIC DNA]</scope>
</reference>